<gene>
    <name evidence="2" type="ORF">UF66_2654</name>
</gene>
<dbReference type="PRINTS" id="PR00111">
    <property type="entry name" value="ABHYDROLASE"/>
</dbReference>
<proteinExistence type="predicted"/>
<dbReference type="Pfam" id="PF00561">
    <property type="entry name" value="Abhydrolase_1"/>
    <property type="match status" value="2"/>
</dbReference>
<dbReference type="PANTHER" id="PTHR43798:SF28">
    <property type="entry name" value="AB HYDROLASE-1 DOMAIN-CONTAINING PROTEIN"/>
    <property type="match status" value="1"/>
</dbReference>
<evidence type="ECO:0000313" key="3">
    <source>
        <dbReference type="Proteomes" id="UP000034455"/>
    </source>
</evidence>
<dbReference type="Gene3D" id="3.40.50.1820">
    <property type="entry name" value="alpha/beta hydrolase"/>
    <property type="match status" value="1"/>
</dbReference>
<accession>A0A0M2P250</accession>
<dbReference type="GO" id="GO:0016020">
    <property type="term" value="C:membrane"/>
    <property type="evidence" value="ECO:0007669"/>
    <property type="project" value="TreeGrafter"/>
</dbReference>
<reference evidence="2 3" key="1">
    <citation type="submission" date="2015-03" db="EMBL/GenBank/DDBJ databases">
        <title>Genome Assembly of Staphylococcus cohnii subsp. cohnii strain G22B2.</title>
        <authorList>
            <person name="Nair G."/>
            <person name="Kaur G."/>
            <person name="Khatri I."/>
            <person name="Singh N.K."/>
            <person name="Sathyabama S."/>
            <person name="Maurya S.K."/>
            <person name="Subramanian S."/>
            <person name="Agrewala J.N."/>
            <person name="Mayilraj S."/>
        </authorList>
    </citation>
    <scope>NUCLEOTIDE SEQUENCE [LARGE SCALE GENOMIC DNA]</scope>
    <source>
        <strain evidence="2 3">G22B2</strain>
    </source>
</reference>
<dbReference type="InterPro" id="IPR000073">
    <property type="entry name" value="AB_hydrolase_1"/>
</dbReference>
<dbReference type="PANTHER" id="PTHR43798">
    <property type="entry name" value="MONOACYLGLYCEROL LIPASE"/>
    <property type="match status" value="1"/>
</dbReference>
<evidence type="ECO:0000313" key="2">
    <source>
        <dbReference type="EMBL" id="KKI64315.1"/>
    </source>
</evidence>
<dbReference type="GO" id="GO:0016787">
    <property type="term" value="F:hydrolase activity"/>
    <property type="evidence" value="ECO:0007669"/>
    <property type="project" value="UniProtKB-KW"/>
</dbReference>
<keyword evidence="2" id="KW-0378">Hydrolase</keyword>
<protein>
    <submittedName>
        <fullName evidence="2">Beta-ketoadipate enol-lactone hydrolase</fullName>
    </submittedName>
</protein>
<dbReference type="AlphaFoldDB" id="A0A0M2P250"/>
<feature type="domain" description="AB hydrolase-1" evidence="1">
    <location>
        <begin position="159"/>
        <end position="248"/>
    </location>
</feature>
<dbReference type="InterPro" id="IPR029058">
    <property type="entry name" value="AB_hydrolase_fold"/>
</dbReference>
<dbReference type="Proteomes" id="UP000034455">
    <property type="component" value="Unassembled WGS sequence"/>
</dbReference>
<dbReference type="SUPFAM" id="SSF53474">
    <property type="entry name" value="alpha/beta-Hydrolases"/>
    <property type="match status" value="1"/>
</dbReference>
<comment type="caution">
    <text evidence="2">The sequence shown here is derived from an EMBL/GenBank/DDBJ whole genome shotgun (WGS) entry which is preliminary data.</text>
</comment>
<dbReference type="EMBL" id="LAKJ01000009">
    <property type="protein sequence ID" value="KKI64315.1"/>
    <property type="molecule type" value="Genomic_DNA"/>
</dbReference>
<organism evidence="2 3">
    <name type="scientific">Staphylococcus cohnii subsp. cohnii</name>
    <dbReference type="NCBI Taxonomy" id="74704"/>
    <lineage>
        <taxon>Bacteria</taxon>
        <taxon>Bacillati</taxon>
        <taxon>Bacillota</taxon>
        <taxon>Bacilli</taxon>
        <taxon>Bacillales</taxon>
        <taxon>Staphylococcaceae</taxon>
        <taxon>Staphylococcus</taxon>
        <taxon>Staphylococcus cohnii species complex</taxon>
    </lineage>
</organism>
<dbReference type="GeneID" id="58098384"/>
<name>A0A0M2P250_STACC</name>
<dbReference type="RefSeq" id="WP_019468422.1">
    <property type="nucleotide sequence ID" value="NZ_BKAS01000011.1"/>
</dbReference>
<dbReference type="InterPro" id="IPR050266">
    <property type="entry name" value="AB_hydrolase_sf"/>
</dbReference>
<evidence type="ECO:0000259" key="1">
    <source>
        <dbReference type="Pfam" id="PF00561"/>
    </source>
</evidence>
<feature type="domain" description="AB hydrolase-1" evidence="1">
    <location>
        <begin position="22"/>
        <end position="131"/>
    </location>
</feature>
<sequence length="267" mass="30639">MEKVEISCNTKLAYIREGLGFPIILIHGLDGNLASLCSLKDELKHNYDVITYDVRGHGKSSKPNAYHLKDHVEDLKLLMKKLNIEKAHIIGHDMGGLIAKHFGDKYEYMVASLTLIACNLIDSVLELNKLMIEHDDEIEGFDKSESLILLLPYMYKEQEKAKKWFQSQLIYNRQSAEESAIATRALMEFPVYNQNIVLEQTNIPTLIVNGNYDPLITKEMKREYDQVFHNLKIVNFNQSGHAPHIEEPNHFLDVFLAFIKTNAYSEG</sequence>
<dbReference type="PATRIC" id="fig|74704.6.peg.2767"/>